<dbReference type="GO" id="GO:0004521">
    <property type="term" value="F:RNA endonuclease activity"/>
    <property type="evidence" value="ECO:0007669"/>
    <property type="project" value="TreeGrafter"/>
</dbReference>
<evidence type="ECO:0000259" key="6">
    <source>
        <dbReference type="Pfam" id="PF05189"/>
    </source>
</evidence>
<keyword evidence="8" id="KW-1185">Reference proteome</keyword>
<sequence>MLKYQGCTHFRQRIICATLSGRPIKITNIRDEDEKPGLRDFEASFLRLIDKVTNGSKIEINTTGTALTYIPGIIMGGKSLTHECGQSRGISYFVEGLLCLGPFAKAAIDITLTGITNNDLDLTIDTLRTTTLPIIRKFGLEEGLSIKVLKRGAPPNGGGMVNFKCPIVPQLRAVQLVDEGKIRRIRGIAYATRVSPQFSNRVLDTAKGLLLEFTPDVYISSDHYRGTESGLSPGYGLTLVAETTTGCCLSAECMGSSSGIDSGESPEDLGKKTALALLEEILNGGCVDSHNQSLALLFMVLCPEDISKIRLGKITEYTMEYLRHLRDFFGVTFKIEPDQDSKTVIFTCLGIGFKNMARSTF</sequence>
<evidence type="ECO:0000256" key="2">
    <source>
        <dbReference type="ARBA" id="ARBA00007089"/>
    </source>
</evidence>
<dbReference type="GO" id="GO:0005730">
    <property type="term" value="C:nucleolus"/>
    <property type="evidence" value="ECO:0007669"/>
    <property type="project" value="UniProtKB-SubCell"/>
</dbReference>
<dbReference type="InterPro" id="IPR013791">
    <property type="entry name" value="RNA3'-term_phos_cycl_insert"/>
</dbReference>
<comment type="caution">
    <text evidence="7">The sequence shown here is derived from an EMBL/GenBank/DDBJ whole genome shotgun (WGS) entry which is preliminary data.</text>
</comment>
<evidence type="ECO:0000313" key="7">
    <source>
        <dbReference type="EMBL" id="KYQ93340.1"/>
    </source>
</evidence>
<dbReference type="GO" id="GO:0000479">
    <property type="term" value="P:endonucleolytic cleavage of tricistronic rRNA transcript (SSU-rRNA, 5.8S rRNA, LSU-rRNA)"/>
    <property type="evidence" value="ECO:0007669"/>
    <property type="project" value="TreeGrafter"/>
</dbReference>
<comment type="similarity">
    <text evidence="2">Belongs to the RNA 3'-terminal cyclase family. Type 2 subfamily.</text>
</comment>
<dbReference type="PIRSF" id="PIRSF005378">
    <property type="entry name" value="RNA3'_term_phos_cycl_euk"/>
    <property type="match status" value="1"/>
</dbReference>
<dbReference type="EMBL" id="LODT01000028">
    <property type="protein sequence ID" value="KYQ93340.1"/>
    <property type="molecule type" value="Genomic_DNA"/>
</dbReference>
<feature type="domain" description="RNA 3'-terminal phosphate cyclase" evidence="5">
    <location>
        <begin position="3"/>
        <end position="335"/>
    </location>
</feature>
<name>A0A151ZHI2_TIELA</name>
<dbReference type="InterPro" id="IPR020719">
    <property type="entry name" value="RNA3'_term_phos_cycl-like_CS"/>
</dbReference>
<dbReference type="NCBIfam" id="TIGR03400">
    <property type="entry name" value="18S_RNA_Rcl1p"/>
    <property type="match status" value="1"/>
</dbReference>
<dbReference type="InterPro" id="IPR036553">
    <property type="entry name" value="RPTC_insert"/>
</dbReference>
<dbReference type="Gene3D" id="3.30.360.20">
    <property type="entry name" value="RNA 3'-terminal phosphate cyclase, insert domain"/>
    <property type="match status" value="1"/>
</dbReference>
<organism evidence="7 8">
    <name type="scientific">Tieghemostelium lacteum</name>
    <name type="common">Slime mold</name>
    <name type="synonym">Dictyostelium lacteum</name>
    <dbReference type="NCBI Taxonomy" id="361077"/>
    <lineage>
        <taxon>Eukaryota</taxon>
        <taxon>Amoebozoa</taxon>
        <taxon>Evosea</taxon>
        <taxon>Eumycetozoa</taxon>
        <taxon>Dictyostelia</taxon>
        <taxon>Dictyosteliales</taxon>
        <taxon>Raperosteliaceae</taxon>
        <taxon>Tieghemostelium</taxon>
    </lineage>
</organism>
<proteinExistence type="inferred from homology"/>
<dbReference type="PROSITE" id="PS01287">
    <property type="entry name" value="RTC"/>
    <property type="match status" value="1"/>
</dbReference>
<dbReference type="FunCoup" id="A0A151ZHI2">
    <property type="interactions" value="798"/>
</dbReference>
<dbReference type="InterPro" id="IPR037136">
    <property type="entry name" value="RNA3'_phos_cyclase_dom_sf"/>
</dbReference>
<dbReference type="InterPro" id="IPR016443">
    <property type="entry name" value="RNA3'_term_phos_cyc_type_2"/>
</dbReference>
<gene>
    <name evidence="7" type="ORF">DLAC_06010</name>
</gene>
<dbReference type="STRING" id="361077.A0A151ZHI2"/>
<dbReference type="PANTHER" id="PTHR11096:SF1">
    <property type="entry name" value="RNA 3'-TERMINAL PHOSPHATE CYCLASE-LIKE PROTEIN"/>
    <property type="match status" value="1"/>
</dbReference>
<dbReference type="InterPro" id="IPR023797">
    <property type="entry name" value="RNA3'_phos_cyclase_dom"/>
</dbReference>
<accession>A0A151ZHI2</accession>
<dbReference type="OMA" id="YTDQNKG"/>
<dbReference type="OrthoDB" id="1911237at2759"/>
<evidence type="ECO:0000256" key="4">
    <source>
        <dbReference type="ARBA" id="ARBA00023242"/>
    </source>
</evidence>
<dbReference type="Gene3D" id="3.65.10.20">
    <property type="entry name" value="RNA 3'-terminal phosphate cyclase domain"/>
    <property type="match status" value="1"/>
</dbReference>
<evidence type="ECO:0000256" key="1">
    <source>
        <dbReference type="ARBA" id="ARBA00004604"/>
    </source>
</evidence>
<comment type="subcellular location">
    <subcellularLocation>
        <location evidence="1">Nucleus</location>
        <location evidence="1">Nucleolus</location>
    </subcellularLocation>
</comment>
<feature type="domain" description="RNA 3'-terminal phosphate cyclase insert" evidence="6">
    <location>
        <begin position="177"/>
        <end position="281"/>
    </location>
</feature>
<dbReference type="Proteomes" id="UP000076078">
    <property type="component" value="Unassembled WGS sequence"/>
</dbReference>
<dbReference type="Pfam" id="PF01137">
    <property type="entry name" value="RTC"/>
    <property type="match status" value="1"/>
</dbReference>
<dbReference type="PANTHER" id="PTHR11096">
    <property type="entry name" value="RNA 3' TERMINAL PHOSPHATE CYCLASE"/>
    <property type="match status" value="1"/>
</dbReference>
<dbReference type="Pfam" id="PF05189">
    <property type="entry name" value="RTC_insert"/>
    <property type="match status" value="1"/>
</dbReference>
<dbReference type="CDD" id="cd00875">
    <property type="entry name" value="RNA_Cyclase_Class_I"/>
    <property type="match status" value="1"/>
</dbReference>
<dbReference type="AlphaFoldDB" id="A0A151ZHI2"/>
<reference evidence="7 8" key="1">
    <citation type="submission" date="2015-12" db="EMBL/GenBank/DDBJ databases">
        <title>Dictyostelia acquired genes for synthesis and detection of signals that induce cell-type specialization by lateral gene transfer from prokaryotes.</title>
        <authorList>
            <person name="Gloeckner G."/>
            <person name="Schaap P."/>
        </authorList>
    </citation>
    <scope>NUCLEOTIDE SEQUENCE [LARGE SCALE GENOMIC DNA]</scope>
    <source>
        <strain evidence="7 8">TK</strain>
    </source>
</reference>
<keyword evidence="4" id="KW-0539">Nucleus</keyword>
<dbReference type="SUPFAM" id="SSF55205">
    <property type="entry name" value="EPT/RTPC-like"/>
    <property type="match status" value="1"/>
</dbReference>
<dbReference type="FunFam" id="3.30.360.20:FF:000001">
    <property type="entry name" value="RNA terminal phosphate cyclase-like 1"/>
    <property type="match status" value="1"/>
</dbReference>
<dbReference type="InterPro" id="IPR000228">
    <property type="entry name" value="RNA3'_term_phos_cyc"/>
</dbReference>
<evidence type="ECO:0000256" key="3">
    <source>
        <dbReference type="ARBA" id="ARBA00022517"/>
    </source>
</evidence>
<keyword evidence="3" id="KW-0690">Ribosome biogenesis</keyword>
<dbReference type="InParanoid" id="A0A151ZHI2"/>
<evidence type="ECO:0000313" key="8">
    <source>
        <dbReference type="Proteomes" id="UP000076078"/>
    </source>
</evidence>
<dbReference type="InterPro" id="IPR013792">
    <property type="entry name" value="RNA3'P_cycl/enolpyr_Trfase_a/b"/>
</dbReference>
<evidence type="ECO:0000259" key="5">
    <source>
        <dbReference type="Pfam" id="PF01137"/>
    </source>
</evidence>
<protein>
    <submittedName>
        <fullName evidence="7">RNA 3'-terminal phosphate cyclase family protein</fullName>
    </submittedName>
</protein>